<gene>
    <name evidence="2" type="ORF">FLSS-10_0011</name>
</gene>
<accession>M1P2C1</accession>
<dbReference type="CDD" id="cd00093">
    <property type="entry name" value="HTH_XRE"/>
    <property type="match status" value="1"/>
</dbReference>
<organism evidence="2">
    <name type="scientific">uncultured organism</name>
    <dbReference type="NCBI Taxonomy" id="155900"/>
    <lineage>
        <taxon>unclassified sequences</taxon>
        <taxon>environmental samples</taxon>
    </lineage>
</organism>
<dbReference type="AlphaFoldDB" id="M1P2C1"/>
<sequence length="239" mass="26267">MFDDATKNRVSRWIAGDIAISEDPGASIKRWRKKFEINQNTLAEKLDISPSVISDYESGRRKSPGTGIIKKIVRAFIKSDEESGGQVTKAFANRFEAHLPTEVVRDISEFENPINGEKLLDIVKGESVANGDLLDKSLFGYTVIDGPKAILELTTTDFAGLFGVTRERALIFTNVSTGRSPLVAMKVRGMTPGVIVLHGKIDEPDKLAIRIAEDLKVPLVVSNVSDTEKLIDNLQKNLS</sequence>
<reference evidence="2" key="1">
    <citation type="journal article" date="2013" name="Syst. Appl. Microbiol.">
        <title>New insights into the archaeal diversity of a hypersaline microbial mat obtained by a metagenomic approach.</title>
        <authorList>
            <person name="Lopez-Lopez A."/>
            <person name="Richter M."/>
            <person name="Pena A."/>
            <person name="Tamames J."/>
            <person name="Rossello-Mora R."/>
        </authorList>
    </citation>
    <scope>NUCLEOTIDE SEQUENCE</scope>
</reference>
<dbReference type="Gene3D" id="1.10.260.40">
    <property type="entry name" value="lambda repressor-like DNA-binding domains"/>
    <property type="match status" value="1"/>
</dbReference>
<proteinExistence type="predicted"/>
<name>M1P2C1_9ZZZZ</name>
<dbReference type="PROSITE" id="PS50943">
    <property type="entry name" value="HTH_CROC1"/>
    <property type="match status" value="1"/>
</dbReference>
<dbReference type="SMART" id="SM00530">
    <property type="entry name" value="HTH_XRE"/>
    <property type="match status" value="1"/>
</dbReference>
<dbReference type="PIRSF" id="PIRSF037724">
    <property type="entry name" value="TF_HTH_MJ1545_prd"/>
    <property type="match status" value="1"/>
</dbReference>
<dbReference type="InterPro" id="IPR001387">
    <property type="entry name" value="Cro/C1-type_HTH"/>
</dbReference>
<evidence type="ECO:0000313" key="2">
    <source>
        <dbReference type="EMBL" id="AGF93536.1"/>
    </source>
</evidence>
<dbReference type="InterPro" id="IPR010982">
    <property type="entry name" value="Lambda_DNA-bd_dom_sf"/>
</dbReference>
<dbReference type="EMBL" id="JX684096">
    <property type="protein sequence ID" value="AGF93536.1"/>
    <property type="molecule type" value="Genomic_DNA"/>
</dbReference>
<dbReference type="InterPro" id="IPR017271">
    <property type="entry name" value="Tscrpt_reg_HTH_MJ1545_prd"/>
</dbReference>
<evidence type="ECO:0000259" key="1">
    <source>
        <dbReference type="PROSITE" id="PS50943"/>
    </source>
</evidence>
<protein>
    <submittedName>
        <fullName evidence="2">Transcriptional regulator, XRE family</fullName>
    </submittedName>
</protein>
<dbReference type="GO" id="GO:0003677">
    <property type="term" value="F:DNA binding"/>
    <property type="evidence" value="ECO:0007669"/>
    <property type="project" value="InterPro"/>
</dbReference>
<feature type="domain" description="HTH cro/C1-type" evidence="1">
    <location>
        <begin position="28"/>
        <end position="83"/>
    </location>
</feature>
<dbReference type="Pfam" id="PF01381">
    <property type="entry name" value="HTH_3"/>
    <property type="match status" value="1"/>
</dbReference>
<dbReference type="SUPFAM" id="SSF47413">
    <property type="entry name" value="lambda repressor-like DNA-binding domains"/>
    <property type="match status" value="1"/>
</dbReference>